<dbReference type="AlphaFoldDB" id="A0A0G1K0L2"/>
<evidence type="ECO:0000313" key="3">
    <source>
        <dbReference type="Proteomes" id="UP000034172"/>
    </source>
</evidence>
<feature type="region of interest" description="Disordered" evidence="1">
    <location>
        <begin position="52"/>
        <end position="71"/>
    </location>
</feature>
<name>A0A0G1K0L2_9BACT</name>
<dbReference type="Proteomes" id="UP000034172">
    <property type="component" value="Unassembled WGS sequence"/>
</dbReference>
<accession>A0A0G1K0L2</accession>
<evidence type="ECO:0000313" key="2">
    <source>
        <dbReference type="EMBL" id="KKT49667.1"/>
    </source>
</evidence>
<reference evidence="2 3" key="1">
    <citation type="journal article" date="2015" name="Nature">
        <title>rRNA introns, odd ribosomes, and small enigmatic genomes across a large radiation of phyla.</title>
        <authorList>
            <person name="Brown C.T."/>
            <person name="Hug L.A."/>
            <person name="Thomas B.C."/>
            <person name="Sharon I."/>
            <person name="Castelle C.J."/>
            <person name="Singh A."/>
            <person name="Wilkins M.J."/>
            <person name="Williams K.H."/>
            <person name="Banfield J.F."/>
        </authorList>
    </citation>
    <scope>NUCLEOTIDE SEQUENCE [LARGE SCALE GENOMIC DNA]</scope>
</reference>
<protein>
    <submittedName>
        <fullName evidence="2">Uncharacterized protein</fullName>
    </submittedName>
</protein>
<evidence type="ECO:0000256" key="1">
    <source>
        <dbReference type="SAM" id="MobiDB-lite"/>
    </source>
</evidence>
<proteinExistence type="predicted"/>
<organism evidence="2 3">
    <name type="scientific">Candidatus Collierbacteria bacterium GW2011_GWC2_44_18</name>
    <dbReference type="NCBI Taxonomy" id="1618392"/>
    <lineage>
        <taxon>Bacteria</taxon>
        <taxon>Candidatus Collieribacteriota</taxon>
    </lineage>
</organism>
<dbReference type="EMBL" id="LCIE01000003">
    <property type="protein sequence ID" value="KKT49667.1"/>
    <property type="molecule type" value="Genomic_DNA"/>
</dbReference>
<gene>
    <name evidence="2" type="ORF">UW41_C0003G0034</name>
</gene>
<comment type="caution">
    <text evidence="2">The sequence shown here is derived from an EMBL/GenBank/DDBJ whole genome shotgun (WGS) entry which is preliminary data.</text>
</comment>
<sequence>MNKKIHRKLLSVILSFNLLLQSIAPLLVIPVYAEDSTPSADTLIAVLPLATDQDPGDSAAIPPLRLRQRSK</sequence>